<dbReference type="PANTHER" id="PTHR43201">
    <property type="entry name" value="ACYL-COA SYNTHETASE"/>
    <property type="match status" value="1"/>
</dbReference>
<dbReference type="InterPro" id="IPR045851">
    <property type="entry name" value="AMP-bd_C_sf"/>
</dbReference>
<dbReference type="PANTHER" id="PTHR43201:SF5">
    <property type="entry name" value="MEDIUM-CHAIN ACYL-COA LIGASE ACSF2, MITOCHONDRIAL"/>
    <property type="match status" value="1"/>
</dbReference>
<dbReference type="EC" id="6.2.1.3" evidence="5"/>
<dbReference type="SUPFAM" id="SSF56801">
    <property type="entry name" value="Acetyl-CoA synthetase-like"/>
    <property type="match status" value="1"/>
</dbReference>
<accession>A0A1Y5RVJ3</accession>
<dbReference type="RefSeq" id="WP_085852970.1">
    <property type="nucleotide sequence ID" value="NZ_FOPF01000002.1"/>
</dbReference>
<dbReference type="GO" id="GO:0031956">
    <property type="term" value="F:medium-chain fatty acid-CoA ligase activity"/>
    <property type="evidence" value="ECO:0007669"/>
    <property type="project" value="TreeGrafter"/>
</dbReference>
<reference evidence="5 6" key="1">
    <citation type="submission" date="2017-03" db="EMBL/GenBank/DDBJ databases">
        <authorList>
            <person name="Afonso C.L."/>
            <person name="Miller P.J."/>
            <person name="Scott M.A."/>
            <person name="Spackman E."/>
            <person name="Goraichik I."/>
            <person name="Dimitrov K.M."/>
            <person name="Suarez D.L."/>
            <person name="Swayne D.E."/>
        </authorList>
    </citation>
    <scope>NUCLEOTIDE SEQUENCE [LARGE SCALE GENOMIC DNA]</scope>
    <source>
        <strain evidence="5 6">CECT 7066</strain>
    </source>
</reference>
<dbReference type="Proteomes" id="UP000193870">
    <property type="component" value="Unassembled WGS sequence"/>
</dbReference>
<dbReference type="Pfam" id="PF00501">
    <property type="entry name" value="AMP-binding"/>
    <property type="match status" value="1"/>
</dbReference>
<evidence type="ECO:0000256" key="1">
    <source>
        <dbReference type="ARBA" id="ARBA00006432"/>
    </source>
</evidence>
<sequence>MTLIHAHIDRHAAERPTAPALRDSQGIAFDWAGYKAASEAAATLLKDHGVQPGDRVMAVAENSAALAALVFGTSRIGARLVPVNARMTAPEIARIAGHCRPRLTVFATDASPEARAHAAGAQVMQTSYGEIALTTDPGARFEAPDDTAVILYTTGTTGDPKGVMLTHGNLNFAGRASATLRGMVPGERLYGALPLTHVFGLASMLTAGAVAGAEVQLEARFAPDKLLAALQGGATVLPAVPQMHAVLMAHTAAQGIERLRGAALRYVSSGAAPLDPAWKRKAEAFYGLPLQNGYGMTETTAGVCATRNAIGDPDTSVGPPLPGCEIRIAAPDRDGIGEIETRGPHVMKGYYRLPELTAEALDPEGWLKTGDLGRIDDAGRLHIVGRKKELIIRSGFNVHPPEVEAALNDHLDVVQCAVIGRARNGNEDVLAFVQPARGGVDPAALADFARERLSAYKRPSAIFVVDALPAASTGKILKHRLLTTFADRIAAHDAGE</sequence>
<dbReference type="Gene3D" id="3.30.300.30">
    <property type="match status" value="1"/>
</dbReference>
<dbReference type="Gene3D" id="3.40.50.12780">
    <property type="entry name" value="N-terminal domain of ligase-like"/>
    <property type="match status" value="1"/>
</dbReference>
<feature type="domain" description="AMP-binding enzyme C-terminal" evidence="4">
    <location>
        <begin position="402"/>
        <end position="475"/>
    </location>
</feature>
<dbReference type="AlphaFoldDB" id="A0A1Y5RVJ3"/>
<feature type="domain" description="AMP-dependent synthetase/ligase" evidence="3">
    <location>
        <begin position="9"/>
        <end position="351"/>
    </location>
</feature>
<gene>
    <name evidence="5" type="primary">lcfB_1</name>
    <name evidence="5" type="ORF">PAM7066_00940</name>
</gene>
<evidence type="ECO:0000259" key="4">
    <source>
        <dbReference type="Pfam" id="PF13193"/>
    </source>
</evidence>
<comment type="similarity">
    <text evidence="1">Belongs to the ATP-dependent AMP-binding enzyme family.</text>
</comment>
<protein>
    <submittedName>
        <fullName evidence="5">Long-chain-fatty-acid--CoA ligase</fullName>
        <ecNumber evidence="5">6.2.1.3</ecNumber>
    </submittedName>
</protein>
<dbReference type="STRING" id="315423.SAMN04488020_102341"/>
<dbReference type="Pfam" id="PF13193">
    <property type="entry name" value="AMP-binding_C"/>
    <property type="match status" value="1"/>
</dbReference>
<evidence type="ECO:0000259" key="3">
    <source>
        <dbReference type="Pfam" id="PF00501"/>
    </source>
</evidence>
<dbReference type="InterPro" id="IPR042099">
    <property type="entry name" value="ANL_N_sf"/>
</dbReference>
<evidence type="ECO:0000313" key="5">
    <source>
        <dbReference type="EMBL" id="SLN25438.1"/>
    </source>
</evidence>
<dbReference type="InterPro" id="IPR025110">
    <property type="entry name" value="AMP-bd_C"/>
</dbReference>
<organism evidence="5 6">
    <name type="scientific">Palleronia marisminoris</name>
    <dbReference type="NCBI Taxonomy" id="315423"/>
    <lineage>
        <taxon>Bacteria</taxon>
        <taxon>Pseudomonadati</taxon>
        <taxon>Pseudomonadota</taxon>
        <taxon>Alphaproteobacteria</taxon>
        <taxon>Rhodobacterales</taxon>
        <taxon>Roseobacteraceae</taxon>
        <taxon>Palleronia</taxon>
    </lineage>
</organism>
<keyword evidence="2 5" id="KW-0436">Ligase</keyword>
<keyword evidence="6" id="KW-1185">Reference proteome</keyword>
<dbReference type="InterPro" id="IPR020845">
    <property type="entry name" value="AMP-binding_CS"/>
</dbReference>
<dbReference type="GO" id="GO:0004467">
    <property type="term" value="F:long-chain fatty acid-CoA ligase activity"/>
    <property type="evidence" value="ECO:0007669"/>
    <property type="project" value="UniProtKB-EC"/>
</dbReference>
<evidence type="ECO:0000313" key="6">
    <source>
        <dbReference type="Proteomes" id="UP000193870"/>
    </source>
</evidence>
<dbReference type="OrthoDB" id="9803968at2"/>
<dbReference type="EMBL" id="FWFV01000002">
    <property type="protein sequence ID" value="SLN25438.1"/>
    <property type="molecule type" value="Genomic_DNA"/>
</dbReference>
<evidence type="ECO:0000256" key="2">
    <source>
        <dbReference type="ARBA" id="ARBA00022598"/>
    </source>
</evidence>
<proteinExistence type="inferred from homology"/>
<dbReference type="InterPro" id="IPR000873">
    <property type="entry name" value="AMP-dep_synth/lig_dom"/>
</dbReference>
<dbReference type="PROSITE" id="PS00455">
    <property type="entry name" value="AMP_BINDING"/>
    <property type="match status" value="1"/>
</dbReference>
<name>A0A1Y5RVJ3_9RHOB</name>